<dbReference type="EMBL" id="BMNM01000002">
    <property type="protein sequence ID" value="GGI72657.1"/>
    <property type="molecule type" value="Genomic_DNA"/>
</dbReference>
<evidence type="ECO:0000313" key="2">
    <source>
        <dbReference type="Proteomes" id="UP000657075"/>
    </source>
</evidence>
<accession>A0A830E5N3</accession>
<protein>
    <submittedName>
        <fullName evidence="1">Uncharacterized protein</fullName>
    </submittedName>
</protein>
<name>A0A830E5N3_9CREN</name>
<reference evidence="1" key="1">
    <citation type="journal article" date="2014" name="Int. J. Syst. Evol. Microbiol.">
        <title>Complete genome sequence of Corynebacterium casei LMG S-19264T (=DSM 44701T), isolated from a smear-ripened cheese.</title>
        <authorList>
            <consortium name="US DOE Joint Genome Institute (JGI-PGF)"/>
            <person name="Walter F."/>
            <person name="Albersmeier A."/>
            <person name="Kalinowski J."/>
            <person name="Ruckert C."/>
        </authorList>
    </citation>
    <scope>NUCLEOTIDE SEQUENCE</scope>
    <source>
        <strain evidence="1">JCM 11219</strain>
    </source>
</reference>
<reference evidence="1" key="2">
    <citation type="submission" date="2020-09" db="EMBL/GenBank/DDBJ databases">
        <authorList>
            <person name="Sun Q."/>
            <person name="Ohkuma M."/>
        </authorList>
    </citation>
    <scope>NUCLEOTIDE SEQUENCE</scope>
    <source>
        <strain evidence="1">JCM 11219</strain>
    </source>
</reference>
<evidence type="ECO:0000313" key="1">
    <source>
        <dbReference type="EMBL" id="GGI72657.1"/>
    </source>
</evidence>
<proteinExistence type="predicted"/>
<gene>
    <name evidence="1" type="ORF">GCM10007112_06850</name>
</gene>
<dbReference type="AlphaFoldDB" id="A0A830E5N3"/>
<dbReference type="Proteomes" id="UP000657075">
    <property type="component" value="Unassembled WGS sequence"/>
</dbReference>
<comment type="caution">
    <text evidence="1">The sequence shown here is derived from an EMBL/GenBank/DDBJ whole genome shotgun (WGS) entry which is preliminary data.</text>
</comment>
<organism evidence="1 2">
    <name type="scientific">Vulcanisaeta souniana JCM 11219</name>
    <dbReference type="NCBI Taxonomy" id="1293586"/>
    <lineage>
        <taxon>Archaea</taxon>
        <taxon>Thermoproteota</taxon>
        <taxon>Thermoprotei</taxon>
        <taxon>Thermoproteales</taxon>
        <taxon>Thermoproteaceae</taxon>
        <taxon>Vulcanisaeta</taxon>
    </lineage>
</organism>
<sequence>MLMTRWLVKCDKCGEESIFNAGYDLTNLGSKVYMYCGRCRRNTEHTVLGYYDDDTGEFIPFEKALSFKYRSL</sequence>